<proteinExistence type="predicted"/>
<protein>
    <submittedName>
        <fullName evidence="1">Uncharacterized protein</fullName>
    </submittedName>
</protein>
<sequence>CYIQCILINLENIFLTGILGFKLNTEFTIKIIDEIFRLSKNKINLFIGDKFKKINNDEKYFQDLSKYIEYNNIEICNKDFIGYRHDMTIFNILAYQNGFYPWDSMNIIQDITSPGTSEKNYNLYKNNEKSL</sequence>
<evidence type="ECO:0000313" key="1">
    <source>
        <dbReference type="EMBL" id="GAI00989.1"/>
    </source>
</evidence>
<feature type="non-terminal residue" evidence="1">
    <location>
        <position position="1"/>
    </location>
</feature>
<dbReference type="EMBL" id="BARU01046305">
    <property type="protein sequence ID" value="GAI00989.1"/>
    <property type="molecule type" value="Genomic_DNA"/>
</dbReference>
<organism evidence="1">
    <name type="scientific">marine sediment metagenome</name>
    <dbReference type="NCBI Taxonomy" id="412755"/>
    <lineage>
        <taxon>unclassified sequences</taxon>
        <taxon>metagenomes</taxon>
        <taxon>ecological metagenomes</taxon>
    </lineage>
</organism>
<dbReference type="AlphaFoldDB" id="X1M3Q2"/>
<feature type="non-terminal residue" evidence="1">
    <location>
        <position position="131"/>
    </location>
</feature>
<gene>
    <name evidence="1" type="ORF">S03H2_69911</name>
</gene>
<comment type="caution">
    <text evidence="1">The sequence shown here is derived from an EMBL/GenBank/DDBJ whole genome shotgun (WGS) entry which is preliminary data.</text>
</comment>
<accession>X1M3Q2</accession>
<name>X1M3Q2_9ZZZZ</name>
<reference evidence="1" key="1">
    <citation type="journal article" date="2014" name="Front. Microbiol.">
        <title>High frequency of phylogenetically diverse reductive dehalogenase-homologous genes in deep subseafloor sedimentary metagenomes.</title>
        <authorList>
            <person name="Kawai M."/>
            <person name="Futagami T."/>
            <person name="Toyoda A."/>
            <person name="Takaki Y."/>
            <person name="Nishi S."/>
            <person name="Hori S."/>
            <person name="Arai W."/>
            <person name="Tsubouchi T."/>
            <person name="Morono Y."/>
            <person name="Uchiyama I."/>
            <person name="Ito T."/>
            <person name="Fujiyama A."/>
            <person name="Inagaki F."/>
            <person name="Takami H."/>
        </authorList>
    </citation>
    <scope>NUCLEOTIDE SEQUENCE</scope>
    <source>
        <strain evidence="1">Expedition CK06-06</strain>
    </source>
</reference>